<dbReference type="Proteomes" id="UP000075221">
    <property type="component" value="Chromosome"/>
</dbReference>
<accession>A0AAC8YHL6</accession>
<evidence type="ECO:0000313" key="5">
    <source>
        <dbReference type="EMBL" id="AMS06772.1"/>
    </source>
</evidence>
<dbReference type="PANTHER" id="PTHR43537">
    <property type="entry name" value="TRANSCRIPTIONAL REGULATOR, GNTR FAMILY"/>
    <property type="match status" value="1"/>
</dbReference>
<dbReference type="SUPFAM" id="SSF46785">
    <property type="entry name" value="Winged helix' DNA-binding domain"/>
    <property type="match status" value="1"/>
</dbReference>
<dbReference type="GO" id="GO:0003700">
    <property type="term" value="F:DNA-binding transcription factor activity"/>
    <property type="evidence" value="ECO:0007669"/>
    <property type="project" value="InterPro"/>
</dbReference>
<feature type="domain" description="HTH gntR-type" evidence="4">
    <location>
        <begin position="4"/>
        <end position="71"/>
    </location>
</feature>
<dbReference type="SMART" id="SM00895">
    <property type="entry name" value="FCD"/>
    <property type="match status" value="1"/>
</dbReference>
<keyword evidence="2" id="KW-0238">DNA-binding</keyword>
<dbReference type="InterPro" id="IPR036390">
    <property type="entry name" value="WH_DNA-bd_sf"/>
</dbReference>
<evidence type="ECO:0000313" key="6">
    <source>
        <dbReference type="EMBL" id="AOZ45561.1"/>
    </source>
</evidence>
<evidence type="ECO:0000256" key="1">
    <source>
        <dbReference type="ARBA" id="ARBA00023015"/>
    </source>
</evidence>
<evidence type="ECO:0000256" key="3">
    <source>
        <dbReference type="ARBA" id="ARBA00023163"/>
    </source>
</evidence>
<evidence type="ECO:0000313" key="8">
    <source>
        <dbReference type="Proteomes" id="UP000178666"/>
    </source>
</evidence>
<dbReference type="Pfam" id="PF00392">
    <property type="entry name" value="GntR"/>
    <property type="match status" value="1"/>
</dbReference>
<sequence>MAVTFLARTVSDELGRRIVDEELPAGRRMTLEAIESEFEVSRSVAREAVKILESLHMVRSRRRVGTEVLDAASWDVLAPRVIDWHLSGRRRAEELTWISELRSGVEPIAARLASTRADPHQCAELTGAVMGMAAAASGPDLESYLGHDIVFHRTLLLASGNPLIAEHAEVVEAVLRGRTNLLPFVPNPAAIALHREVVDAVIGHRGEDAEEAMRQIVAEAQEAMGA</sequence>
<dbReference type="PANTHER" id="PTHR43537:SF44">
    <property type="entry name" value="GNTR FAMILY REGULATORY PROTEIN"/>
    <property type="match status" value="1"/>
</dbReference>
<dbReference type="SUPFAM" id="SSF48008">
    <property type="entry name" value="GntR ligand-binding domain-like"/>
    <property type="match status" value="1"/>
</dbReference>
<dbReference type="PROSITE" id="PS50949">
    <property type="entry name" value="HTH_GNTR"/>
    <property type="match status" value="1"/>
</dbReference>
<gene>
    <name evidence="6" type="ORF">A8L58_01230</name>
    <name evidence="5" type="ORF">AXH35_16290</name>
</gene>
<dbReference type="InterPro" id="IPR000524">
    <property type="entry name" value="Tscrpt_reg_HTH_GntR"/>
</dbReference>
<keyword evidence="8" id="KW-1185">Reference proteome</keyword>
<evidence type="ECO:0000313" key="7">
    <source>
        <dbReference type="Proteomes" id="UP000075221"/>
    </source>
</evidence>
<dbReference type="Gene3D" id="1.20.120.530">
    <property type="entry name" value="GntR ligand-binding domain-like"/>
    <property type="match status" value="1"/>
</dbReference>
<reference evidence="5 7" key="2">
    <citation type="submission" date="2016-02" db="EMBL/GenBank/DDBJ databases">
        <title>Complete Genome Sequence of Propionibacterium acidipropionici ATCC 55737.</title>
        <authorList>
            <person name="Luna Flores C.H."/>
            <person name="Nielsen L.K."/>
            <person name="Marcellin E."/>
        </authorList>
    </citation>
    <scope>NUCLEOTIDE SEQUENCE [LARGE SCALE GENOMIC DNA]</scope>
    <source>
        <strain evidence="5 7">ATCC 55737</strain>
    </source>
</reference>
<dbReference type="SMART" id="SM00345">
    <property type="entry name" value="HTH_GNTR"/>
    <property type="match status" value="1"/>
</dbReference>
<keyword evidence="1" id="KW-0805">Transcription regulation</keyword>
<dbReference type="InterPro" id="IPR008920">
    <property type="entry name" value="TF_FadR/GntR_C"/>
</dbReference>
<dbReference type="EMBL" id="CP015970">
    <property type="protein sequence ID" value="AOZ45561.1"/>
    <property type="molecule type" value="Genomic_DNA"/>
</dbReference>
<evidence type="ECO:0000259" key="4">
    <source>
        <dbReference type="PROSITE" id="PS50949"/>
    </source>
</evidence>
<dbReference type="InterPro" id="IPR036388">
    <property type="entry name" value="WH-like_DNA-bd_sf"/>
</dbReference>
<dbReference type="AlphaFoldDB" id="A0AAC8YHL6"/>
<dbReference type="EMBL" id="CP014352">
    <property type="protein sequence ID" value="AMS06772.1"/>
    <property type="molecule type" value="Genomic_DNA"/>
</dbReference>
<reference evidence="6 8" key="1">
    <citation type="journal article" date="2016" name="Plant Dis.">
        <title>Improved production of propionic acid using genome shuffling.</title>
        <authorList>
            <person name="Luna-Flores C.H."/>
            <person name="Palfreyman R.W."/>
            <person name="Kromer J.O."/>
            <person name="Nielsen L.K."/>
            <person name="Marcellin E."/>
        </authorList>
    </citation>
    <scope>NUCLEOTIDE SEQUENCE [LARGE SCALE GENOMIC DNA]</scope>
    <source>
        <strain evidence="6 8">F3E8</strain>
    </source>
</reference>
<dbReference type="Gene3D" id="1.10.10.10">
    <property type="entry name" value="Winged helix-like DNA-binding domain superfamily/Winged helix DNA-binding domain"/>
    <property type="match status" value="1"/>
</dbReference>
<dbReference type="Proteomes" id="UP000178666">
    <property type="component" value="Chromosome"/>
</dbReference>
<dbReference type="InterPro" id="IPR011711">
    <property type="entry name" value="GntR_C"/>
</dbReference>
<proteinExistence type="predicted"/>
<keyword evidence="3" id="KW-0804">Transcription</keyword>
<protein>
    <submittedName>
        <fullName evidence="5">GntR family transcriptional regulator</fullName>
    </submittedName>
</protein>
<name>A0AAC8YHL6_9ACTN</name>
<dbReference type="GO" id="GO:0003677">
    <property type="term" value="F:DNA binding"/>
    <property type="evidence" value="ECO:0007669"/>
    <property type="project" value="UniProtKB-KW"/>
</dbReference>
<dbReference type="RefSeq" id="WP_062820518.1">
    <property type="nucleotide sequence ID" value="NZ_CP014352.1"/>
</dbReference>
<evidence type="ECO:0000256" key="2">
    <source>
        <dbReference type="ARBA" id="ARBA00023125"/>
    </source>
</evidence>
<organism evidence="5 7">
    <name type="scientific">Acidipropionibacterium acidipropionici</name>
    <dbReference type="NCBI Taxonomy" id="1748"/>
    <lineage>
        <taxon>Bacteria</taxon>
        <taxon>Bacillati</taxon>
        <taxon>Actinomycetota</taxon>
        <taxon>Actinomycetes</taxon>
        <taxon>Propionibacteriales</taxon>
        <taxon>Propionibacteriaceae</taxon>
        <taxon>Acidipropionibacterium</taxon>
    </lineage>
</organism>
<dbReference type="Pfam" id="PF07729">
    <property type="entry name" value="FCD"/>
    <property type="match status" value="1"/>
</dbReference>